<keyword evidence="3" id="KW-1185">Reference proteome</keyword>
<proteinExistence type="predicted"/>
<name>A0AAV1PH85_SCOSC</name>
<accession>A0AAV1PH85</accession>
<protein>
    <submittedName>
        <fullName evidence="2">Zinc finger BED domain-containing protein 4-like</fullName>
    </submittedName>
</protein>
<dbReference type="InterPro" id="IPR012337">
    <property type="entry name" value="RNaseH-like_sf"/>
</dbReference>
<dbReference type="SUPFAM" id="SSF53098">
    <property type="entry name" value="Ribonuclease H-like"/>
    <property type="match status" value="1"/>
</dbReference>
<dbReference type="AlphaFoldDB" id="A0AAV1PH85"/>
<dbReference type="Pfam" id="PF05699">
    <property type="entry name" value="Dimer_Tnp_hAT"/>
    <property type="match status" value="1"/>
</dbReference>
<feature type="domain" description="HAT C-terminal dimerisation" evidence="1">
    <location>
        <begin position="3"/>
        <end position="62"/>
    </location>
</feature>
<evidence type="ECO:0000259" key="1">
    <source>
        <dbReference type="Pfam" id="PF05699"/>
    </source>
</evidence>
<dbReference type="EMBL" id="CAWUFR010000153">
    <property type="protein sequence ID" value="CAK6970289.1"/>
    <property type="molecule type" value="Genomic_DNA"/>
</dbReference>
<organism evidence="2 3">
    <name type="scientific">Scomber scombrus</name>
    <name type="common">Atlantic mackerel</name>
    <name type="synonym">Scomber vernalis</name>
    <dbReference type="NCBI Taxonomy" id="13677"/>
    <lineage>
        <taxon>Eukaryota</taxon>
        <taxon>Metazoa</taxon>
        <taxon>Chordata</taxon>
        <taxon>Craniata</taxon>
        <taxon>Vertebrata</taxon>
        <taxon>Euteleostomi</taxon>
        <taxon>Actinopterygii</taxon>
        <taxon>Neopterygii</taxon>
        <taxon>Teleostei</taxon>
        <taxon>Neoteleostei</taxon>
        <taxon>Acanthomorphata</taxon>
        <taxon>Pelagiaria</taxon>
        <taxon>Scombriformes</taxon>
        <taxon>Scombridae</taxon>
        <taxon>Scomber</taxon>
    </lineage>
</organism>
<dbReference type="Proteomes" id="UP001314229">
    <property type="component" value="Unassembled WGS sequence"/>
</dbReference>
<sequence length="82" mass="9583">MTSNPLEWWARKEKQFRLAKLAIEAKSTPSERVFSLAGNKITRQRASLHQAHVDALVFLNANQERSLRRNRSIKEEDFDESE</sequence>
<evidence type="ECO:0000313" key="3">
    <source>
        <dbReference type="Proteomes" id="UP001314229"/>
    </source>
</evidence>
<dbReference type="InterPro" id="IPR008906">
    <property type="entry name" value="HATC_C_dom"/>
</dbReference>
<reference evidence="2 3" key="1">
    <citation type="submission" date="2024-01" db="EMBL/GenBank/DDBJ databases">
        <authorList>
            <person name="Alioto T."/>
            <person name="Alioto T."/>
            <person name="Gomez Garrido J."/>
        </authorList>
    </citation>
    <scope>NUCLEOTIDE SEQUENCE [LARGE SCALE GENOMIC DNA]</scope>
</reference>
<gene>
    <name evidence="2" type="ORF">FSCOSCO3_A028419</name>
</gene>
<evidence type="ECO:0000313" key="2">
    <source>
        <dbReference type="EMBL" id="CAK6970289.1"/>
    </source>
</evidence>
<dbReference type="GO" id="GO:0046983">
    <property type="term" value="F:protein dimerization activity"/>
    <property type="evidence" value="ECO:0007669"/>
    <property type="project" value="InterPro"/>
</dbReference>
<comment type="caution">
    <text evidence="2">The sequence shown here is derived from an EMBL/GenBank/DDBJ whole genome shotgun (WGS) entry which is preliminary data.</text>
</comment>